<dbReference type="EMBL" id="JBHSDV010000002">
    <property type="protein sequence ID" value="MFC4387876.1"/>
    <property type="molecule type" value="Genomic_DNA"/>
</dbReference>
<dbReference type="InterPro" id="IPR038390">
    <property type="entry name" value="Metal_Tscrpt_repr_sf"/>
</dbReference>
<comment type="caution">
    <text evidence="1">The sequence shown here is derived from an EMBL/GenBank/DDBJ whole genome shotgun (WGS) entry which is preliminary data.</text>
</comment>
<proteinExistence type="predicted"/>
<dbReference type="CDD" id="cd10155">
    <property type="entry name" value="BsYrkD-like_DUF156"/>
    <property type="match status" value="1"/>
</dbReference>
<dbReference type="PANTHER" id="PTHR33677:SF5">
    <property type="entry name" value="TRANSCRIPTIONAL REPRESSOR FRMR"/>
    <property type="match status" value="1"/>
</dbReference>
<protein>
    <submittedName>
        <fullName evidence="1">Metal-sensitive transcriptional regulator</fullName>
    </submittedName>
</protein>
<keyword evidence="2" id="KW-1185">Reference proteome</keyword>
<dbReference type="Pfam" id="PF02583">
    <property type="entry name" value="Trns_repr_metal"/>
    <property type="match status" value="1"/>
</dbReference>
<name>A0ABV8VTS5_9BACI</name>
<sequence>MEYDKSVVNRLKRIEGQIRGVLNMMEQNKDCGEVITQLSASRTGIDRTIGLVVSMNLEQCVRENMDNGEDTKELVKEAVNLLVKADKRHNESKGVR</sequence>
<dbReference type="InterPro" id="IPR003735">
    <property type="entry name" value="Metal_Tscrpt_repr"/>
</dbReference>
<gene>
    <name evidence="1" type="ORF">ACFOZ1_08635</name>
</gene>
<organism evidence="1 2">
    <name type="scientific">Gracilibacillus marinus</name>
    <dbReference type="NCBI Taxonomy" id="630535"/>
    <lineage>
        <taxon>Bacteria</taxon>
        <taxon>Bacillati</taxon>
        <taxon>Bacillota</taxon>
        <taxon>Bacilli</taxon>
        <taxon>Bacillales</taxon>
        <taxon>Bacillaceae</taxon>
        <taxon>Gracilibacillus</taxon>
    </lineage>
</organism>
<evidence type="ECO:0000313" key="1">
    <source>
        <dbReference type="EMBL" id="MFC4387876.1"/>
    </source>
</evidence>
<reference evidence="2" key="1">
    <citation type="journal article" date="2019" name="Int. J. Syst. Evol. Microbiol.">
        <title>The Global Catalogue of Microorganisms (GCM) 10K type strain sequencing project: providing services to taxonomists for standard genome sequencing and annotation.</title>
        <authorList>
            <consortium name="The Broad Institute Genomics Platform"/>
            <consortium name="The Broad Institute Genome Sequencing Center for Infectious Disease"/>
            <person name="Wu L."/>
            <person name="Ma J."/>
        </authorList>
    </citation>
    <scope>NUCLEOTIDE SEQUENCE [LARGE SCALE GENOMIC DNA]</scope>
    <source>
        <strain evidence="2">KACC 14058</strain>
    </source>
</reference>
<evidence type="ECO:0000313" key="2">
    <source>
        <dbReference type="Proteomes" id="UP001595880"/>
    </source>
</evidence>
<dbReference type="Gene3D" id="1.20.58.1000">
    <property type="entry name" value="Metal-sensitive repressor, helix protomer"/>
    <property type="match status" value="1"/>
</dbReference>
<dbReference type="PANTHER" id="PTHR33677">
    <property type="entry name" value="TRANSCRIPTIONAL REPRESSOR FRMR-RELATED"/>
    <property type="match status" value="1"/>
</dbReference>
<dbReference type="RefSeq" id="WP_390198505.1">
    <property type="nucleotide sequence ID" value="NZ_JBHSDV010000002.1"/>
</dbReference>
<dbReference type="Proteomes" id="UP001595880">
    <property type="component" value="Unassembled WGS sequence"/>
</dbReference>
<accession>A0ABV8VTS5</accession>